<evidence type="ECO:0000256" key="6">
    <source>
        <dbReference type="ARBA" id="ARBA00023157"/>
    </source>
</evidence>
<proteinExistence type="predicted"/>
<comment type="subunit">
    <text evidence="2">Interacts with T-cell surface antigen CD2.</text>
</comment>
<dbReference type="Gene3D" id="2.10.60.10">
    <property type="entry name" value="CD59"/>
    <property type="match status" value="1"/>
</dbReference>
<dbReference type="InterPro" id="IPR045860">
    <property type="entry name" value="Snake_toxin-like_sf"/>
</dbReference>
<evidence type="ECO:0000256" key="3">
    <source>
        <dbReference type="ARBA" id="ARBA00022622"/>
    </source>
</evidence>
<keyword evidence="5" id="KW-0472">Membrane</keyword>
<comment type="subcellular location">
    <subcellularLocation>
        <location evidence="1">Membrane</location>
        <topology evidence="1">Lipid-anchor</topology>
        <topology evidence="1">GPI-anchor</topology>
    </subcellularLocation>
</comment>
<evidence type="ECO:0000256" key="11">
    <source>
        <dbReference type="ARBA" id="ARBA00031867"/>
    </source>
</evidence>
<dbReference type="InterPro" id="IPR056949">
    <property type="entry name" value="CD59"/>
</dbReference>
<evidence type="ECO:0000313" key="13">
    <source>
        <dbReference type="EMBL" id="KAK1159704.1"/>
    </source>
</evidence>
<dbReference type="PANTHER" id="PTHR10036:SF13">
    <property type="entry name" value="CD59 MOLECULE (CD59 BLOOD GROUP)"/>
    <property type="match status" value="1"/>
</dbReference>
<feature type="domain" description="UPAR/Ly6" evidence="12">
    <location>
        <begin position="34"/>
        <end position="116"/>
    </location>
</feature>
<keyword evidence="7" id="KW-0325">Glycoprotein</keyword>
<evidence type="ECO:0000256" key="8">
    <source>
        <dbReference type="ARBA" id="ARBA00023288"/>
    </source>
</evidence>
<dbReference type="InterPro" id="IPR016054">
    <property type="entry name" value="LY6_UPA_recep-like"/>
</dbReference>
<dbReference type="GO" id="GO:0098552">
    <property type="term" value="C:side of membrane"/>
    <property type="evidence" value="ECO:0007669"/>
    <property type="project" value="UniProtKB-KW"/>
</dbReference>
<dbReference type="EMBL" id="JAGXEW010000021">
    <property type="protein sequence ID" value="KAK1159704.1"/>
    <property type="molecule type" value="Genomic_DNA"/>
</dbReference>
<evidence type="ECO:0000256" key="5">
    <source>
        <dbReference type="ARBA" id="ARBA00023136"/>
    </source>
</evidence>
<dbReference type="Pfam" id="PF25152">
    <property type="entry name" value="CD59"/>
    <property type="match status" value="1"/>
</dbReference>
<keyword evidence="14" id="KW-1185">Reference proteome</keyword>
<evidence type="ECO:0000256" key="7">
    <source>
        <dbReference type="ARBA" id="ARBA00023180"/>
    </source>
</evidence>
<comment type="caution">
    <text evidence="13">The sequence shown here is derived from an EMBL/GenBank/DDBJ whole genome shotgun (WGS) entry which is preliminary data.</text>
</comment>
<evidence type="ECO:0000256" key="1">
    <source>
        <dbReference type="ARBA" id="ARBA00004589"/>
    </source>
</evidence>
<evidence type="ECO:0000256" key="10">
    <source>
        <dbReference type="ARBA" id="ARBA00031590"/>
    </source>
</evidence>
<name>A0AAD8CX44_ACIOX</name>
<organism evidence="13 14">
    <name type="scientific">Acipenser oxyrinchus oxyrinchus</name>
    <dbReference type="NCBI Taxonomy" id="40147"/>
    <lineage>
        <taxon>Eukaryota</taxon>
        <taxon>Metazoa</taxon>
        <taxon>Chordata</taxon>
        <taxon>Craniata</taxon>
        <taxon>Vertebrata</taxon>
        <taxon>Euteleostomi</taxon>
        <taxon>Actinopterygii</taxon>
        <taxon>Chondrostei</taxon>
        <taxon>Acipenseriformes</taxon>
        <taxon>Acipenseridae</taxon>
        <taxon>Acipenser</taxon>
    </lineage>
</organism>
<dbReference type="SUPFAM" id="SSF57302">
    <property type="entry name" value="Snake toxin-like"/>
    <property type="match status" value="1"/>
</dbReference>
<protein>
    <recommendedName>
        <fullName evidence="10">MAC-inhibitory protein</fullName>
    </recommendedName>
    <alternativeName>
        <fullName evidence="11">Membrane attack complex inhibition factor</fullName>
    </alternativeName>
    <alternativeName>
        <fullName evidence="9">Protectin</fullName>
    </alternativeName>
</protein>
<reference evidence="13" key="1">
    <citation type="submission" date="2022-02" db="EMBL/GenBank/DDBJ databases">
        <title>Atlantic sturgeon de novo genome assembly.</title>
        <authorList>
            <person name="Stock M."/>
            <person name="Klopp C."/>
            <person name="Guiguen Y."/>
            <person name="Cabau C."/>
            <person name="Parinello H."/>
            <person name="Santidrian Yebra-Pimentel E."/>
            <person name="Kuhl H."/>
            <person name="Dirks R.P."/>
            <person name="Guessner J."/>
            <person name="Wuertz S."/>
            <person name="Du K."/>
            <person name="Schartl M."/>
        </authorList>
    </citation>
    <scope>NUCLEOTIDE SEQUENCE</scope>
    <source>
        <strain evidence="13">STURGEONOMICS-FGT-2020</strain>
        <tissue evidence="13">Whole blood</tissue>
    </source>
</reference>
<keyword evidence="6" id="KW-1015">Disulfide bond</keyword>
<evidence type="ECO:0000256" key="9">
    <source>
        <dbReference type="ARBA" id="ARBA00029920"/>
    </source>
</evidence>
<keyword evidence="3" id="KW-0336">GPI-anchor</keyword>
<gene>
    <name evidence="13" type="primary">CD59</name>
    <name evidence="13" type="ORF">AOXY_G21086</name>
</gene>
<dbReference type="AlphaFoldDB" id="A0AAD8CX44"/>
<dbReference type="Proteomes" id="UP001230051">
    <property type="component" value="Unassembled WGS sequence"/>
</dbReference>
<dbReference type="PANTHER" id="PTHR10036">
    <property type="entry name" value="CD59 GLYCOPROTEIN"/>
    <property type="match status" value="1"/>
</dbReference>
<evidence type="ECO:0000256" key="4">
    <source>
        <dbReference type="ARBA" id="ARBA00022729"/>
    </source>
</evidence>
<evidence type="ECO:0000256" key="2">
    <source>
        <dbReference type="ARBA" id="ARBA00011481"/>
    </source>
</evidence>
<dbReference type="SMART" id="SM00134">
    <property type="entry name" value="LU"/>
    <property type="match status" value="1"/>
</dbReference>
<sequence>MMSLFGKDYLSRMKNNVVICIVLCVSFLSVGSALQCYSCQESVASCMQTCGNMEDSCLKLSDKGGTVLRQQCIRYVDCDFSRLNQLFPGYSNFKFHCCNTNLCNSGTVTALSKSLLSLITVLTVFWMCLM</sequence>
<accession>A0AAD8CX44</accession>
<keyword evidence="8" id="KW-0449">Lipoprotein</keyword>
<evidence type="ECO:0000259" key="12">
    <source>
        <dbReference type="SMART" id="SM00134"/>
    </source>
</evidence>
<keyword evidence="4" id="KW-0732">Signal</keyword>
<evidence type="ECO:0000313" key="14">
    <source>
        <dbReference type="Proteomes" id="UP001230051"/>
    </source>
</evidence>